<name>A0ACC2NJK6_9HYME</name>
<evidence type="ECO:0000313" key="2">
    <source>
        <dbReference type="Proteomes" id="UP001239111"/>
    </source>
</evidence>
<reference evidence="1" key="1">
    <citation type="submission" date="2023-04" db="EMBL/GenBank/DDBJ databases">
        <title>A chromosome-level genome assembly of the parasitoid wasp Eretmocerus hayati.</title>
        <authorList>
            <person name="Zhong Y."/>
            <person name="Liu S."/>
            <person name="Liu Y."/>
        </authorList>
    </citation>
    <scope>NUCLEOTIDE SEQUENCE</scope>
    <source>
        <strain evidence="1">ZJU_SS_LIU_2023</strain>
    </source>
</reference>
<protein>
    <submittedName>
        <fullName evidence="1">Uncharacterized protein</fullName>
    </submittedName>
</protein>
<proteinExistence type="predicted"/>
<gene>
    <name evidence="1" type="ORF">QAD02_002257</name>
</gene>
<comment type="caution">
    <text evidence="1">The sequence shown here is derived from an EMBL/GenBank/DDBJ whole genome shotgun (WGS) entry which is preliminary data.</text>
</comment>
<organism evidence="1 2">
    <name type="scientific">Eretmocerus hayati</name>
    <dbReference type="NCBI Taxonomy" id="131215"/>
    <lineage>
        <taxon>Eukaryota</taxon>
        <taxon>Metazoa</taxon>
        <taxon>Ecdysozoa</taxon>
        <taxon>Arthropoda</taxon>
        <taxon>Hexapoda</taxon>
        <taxon>Insecta</taxon>
        <taxon>Pterygota</taxon>
        <taxon>Neoptera</taxon>
        <taxon>Endopterygota</taxon>
        <taxon>Hymenoptera</taxon>
        <taxon>Apocrita</taxon>
        <taxon>Proctotrupomorpha</taxon>
        <taxon>Chalcidoidea</taxon>
        <taxon>Aphelinidae</taxon>
        <taxon>Aphelininae</taxon>
        <taxon>Eretmocerus</taxon>
    </lineage>
</organism>
<evidence type="ECO:0000313" key="1">
    <source>
        <dbReference type="EMBL" id="KAJ8670998.1"/>
    </source>
</evidence>
<accession>A0ACC2NJK6</accession>
<keyword evidence="2" id="KW-1185">Reference proteome</keyword>
<dbReference type="Proteomes" id="UP001239111">
    <property type="component" value="Chromosome 3"/>
</dbReference>
<sequence>MVQSLLLWVSYNNSGDGNVETESVAVAVLGPNDEFPAFYSRRSLIDQESKKSLRVGINVEDACTAAELVHAQFQLHGSGGLIIAVPIPEEYEIPAEEIQPALEQVLVDAVVNRIRGKDVTPFLLHRLALLTDGRSLSASKYYARNFCHSLITPLTNTESIEMNPLSLHETVFWDVILSWINGTFPEFLSFHSSRETVSFKSKLLAGILPMQ</sequence>
<dbReference type="EMBL" id="CM056743">
    <property type="protein sequence ID" value="KAJ8670998.1"/>
    <property type="molecule type" value="Genomic_DNA"/>
</dbReference>